<dbReference type="EMBL" id="MN562221">
    <property type="protein sequence ID" value="QGZ14461.1"/>
    <property type="molecule type" value="Genomic_DNA"/>
</dbReference>
<evidence type="ECO:0000313" key="1">
    <source>
        <dbReference type="EMBL" id="QGZ14461.1"/>
    </source>
</evidence>
<accession>A0A6B9J876</accession>
<keyword evidence="2" id="KW-1185">Reference proteome</keyword>
<organism evidence="1 2">
    <name type="scientific">Photobacterium phage PDCC-1</name>
    <dbReference type="NCBI Taxonomy" id="2664246"/>
    <lineage>
        <taxon>Viruses</taxon>
        <taxon>Duplodnaviria</taxon>
        <taxon>Heunggongvirae</taxon>
        <taxon>Uroviricota</taxon>
        <taxon>Caudoviricetes</taxon>
        <taxon>Chimalliviridae</taxon>
        <taxon>Gorgonvirinae</taxon>
        <taxon>Aphroditevirus</taxon>
        <taxon>Aphroditevirus PDCC1</taxon>
    </lineage>
</organism>
<dbReference type="Proteomes" id="UP000437974">
    <property type="component" value="Segment"/>
</dbReference>
<proteinExistence type="predicted"/>
<name>A0A6B9J876_9CAUD</name>
<sequence>MANTKKAVKVETPEVPAAAEAPVVKEETKMHISALKGGVVDKKGNVIMIDESGPSKKLSDLLMSRGSYRYSDLKRKLNGTSQSRGFFDHDLPEPKLEEVDFYPIEMGDGLTIWMDKSSSVKFEIERHRPAFLRANEDPKDTRPCTLIVYNSEVELDIVSYSDMFDNGTSLLFSVEGKVDHIRNSVLVGPDSRRGAVELNAILDSEVYFNGFKFEAHRVTKSNVENSYVRLSGSIEDSFITDSHISSEKYSHISNSTIKNSHLVCKSIRVGRLTPSDGGYYIPRLHITDFHFYQSDEGIEIFRGFEFDTIGSGYMYNTLAFVPLDRVSDKVEFLLFAPKKEGEDYATPTTRVTWDMNKQELRKHVSALLFPKQSTEDVLGTIGTIEGSVINEAVSVLYNRLRIIKQVRTASML</sequence>
<protein>
    <submittedName>
        <fullName evidence="1">Uncharacterized protein</fullName>
    </submittedName>
</protein>
<dbReference type="KEGG" id="vg:55624134"/>
<dbReference type="GeneID" id="55624134"/>
<dbReference type="RefSeq" id="YP_009853450.1">
    <property type="nucleotide sequence ID" value="NC_048821.1"/>
</dbReference>
<reference evidence="1 2" key="1">
    <citation type="submission" date="2019-10" db="EMBL/GenBank/DDBJ databases">
        <title>Draft genome sequence of Photobacterium phage PDCC-1.</title>
        <authorList>
            <person name="Quiroz-Guzman E."/>
        </authorList>
    </citation>
    <scope>NUCLEOTIDE SEQUENCE [LARGE SCALE GENOMIC DNA]</scope>
</reference>
<evidence type="ECO:0000313" key="2">
    <source>
        <dbReference type="Proteomes" id="UP000437974"/>
    </source>
</evidence>